<reference evidence="1 2" key="1">
    <citation type="submission" date="2019-02" db="EMBL/GenBank/DDBJ databases">
        <title>Deep-cultivation of Planctomycetes and their phenomic and genomic characterization uncovers novel biology.</title>
        <authorList>
            <person name="Wiegand S."/>
            <person name="Jogler M."/>
            <person name="Boedeker C."/>
            <person name="Pinto D."/>
            <person name="Vollmers J."/>
            <person name="Rivas-Marin E."/>
            <person name="Kohn T."/>
            <person name="Peeters S.H."/>
            <person name="Heuer A."/>
            <person name="Rast P."/>
            <person name="Oberbeckmann S."/>
            <person name="Bunk B."/>
            <person name="Jeske O."/>
            <person name="Meyerdierks A."/>
            <person name="Storesund J.E."/>
            <person name="Kallscheuer N."/>
            <person name="Luecker S."/>
            <person name="Lage O.M."/>
            <person name="Pohl T."/>
            <person name="Merkel B.J."/>
            <person name="Hornburger P."/>
            <person name="Mueller R.-W."/>
            <person name="Bruemmer F."/>
            <person name="Labrenz M."/>
            <person name="Spormann A.M."/>
            <person name="Op Den Camp H."/>
            <person name="Overmann J."/>
            <person name="Amann R."/>
            <person name="Jetten M.S.M."/>
            <person name="Mascher T."/>
            <person name="Medema M.H."/>
            <person name="Devos D.P."/>
            <person name="Kaster A.-K."/>
            <person name="Ovreas L."/>
            <person name="Rohde M."/>
            <person name="Galperin M.Y."/>
            <person name="Jogler C."/>
        </authorList>
    </citation>
    <scope>NUCLEOTIDE SEQUENCE [LARGE SCALE GENOMIC DNA]</scope>
    <source>
        <strain evidence="1 2">Pan54</strain>
    </source>
</reference>
<organism evidence="1 2">
    <name type="scientific">Rubinisphaera italica</name>
    <dbReference type="NCBI Taxonomy" id="2527969"/>
    <lineage>
        <taxon>Bacteria</taxon>
        <taxon>Pseudomonadati</taxon>
        <taxon>Planctomycetota</taxon>
        <taxon>Planctomycetia</taxon>
        <taxon>Planctomycetales</taxon>
        <taxon>Planctomycetaceae</taxon>
        <taxon>Rubinisphaera</taxon>
    </lineage>
</organism>
<dbReference type="Proteomes" id="UP000316095">
    <property type="component" value="Unassembled WGS sequence"/>
</dbReference>
<dbReference type="EMBL" id="SJPG01000001">
    <property type="protein sequence ID" value="TWT61153.1"/>
    <property type="molecule type" value="Genomic_DNA"/>
</dbReference>
<keyword evidence="2" id="KW-1185">Reference proteome</keyword>
<dbReference type="OrthoDB" id="275111at2"/>
<gene>
    <name evidence="1" type="ORF">Pan54_18880</name>
</gene>
<evidence type="ECO:0000313" key="1">
    <source>
        <dbReference type="EMBL" id="TWT61153.1"/>
    </source>
</evidence>
<dbReference type="InterPro" id="IPR038765">
    <property type="entry name" value="Papain-like_cys_pep_sf"/>
</dbReference>
<dbReference type="InterPro" id="IPR024453">
    <property type="entry name" value="Peptidase_C92"/>
</dbReference>
<protein>
    <recommendedName>
        <fullName evidence="3">Permuted papain-like amidase enzyme, YaeF/YiiX, C92 family</fullName>
    </recommendedName>
</protein>
<dbReference type="RefSeq" id="WP_146503181.1">
    <property type="nucleotide sequence ID" value="NZ_SJPG01000001.1"/>
</dbReference>
<evidence type="ECO:0008006" key="3">
    <source>
        <dbReference type="Google" id="ProtNLM"/>
    </source>
</evidence>
<dbReference type="AlphaFoldDB" id="A0A5C5XFM0"/>
<dbReference type="Gene3D" id="3.90.1720.10">
    <property type="entry name" value="endopeptidase domain like (from Nostoc punctiforme)"/>
    <property type="match status" value="1"/>
</dbReference>
<dbReference type="SUPFAM" id="SSF54001">
    <property type="entry name" value="Cysteine proteinases"/>
    <property type="match status" value="1"/>
</dbReference>
<dbReference type="Pfam" id="PF05708">
    <property type="entry name" value="Peptidase_C92"/>
    <property type="match status" value="1"/>
</dbReference>
<accession>A0A5C5XFM0</accession>
<comment type="caution">
    <text evidence="1">The sequence shown here is derived from an EMBL/GenBank/DDBJ whole genome shotgun (WGS) entry which is preliminary data.</text>
</comment>
<proteinExistence type="predicted"/>
<sequence>MKWKAILIASVLSSVHLSGFNDTCLPAGEFTENQTVPQVESQLQTKLQYGSLIMHQGDCLAVKVFTVSPYTHVGMAIHDEEAGWLIYDSANGSGVRKSTLSNYLNECAPNCISVLQPRQEYDAEQMEMIRLALEEQLGRPYGIKHHVTGSRAKGVHCAEYVTDTLMAVDLITAEKPPRVSPNSLRQGLLEADLYAESSEIMMVEDVIPPIPAETWCGRMWQDTKSCVSGCYTSCRRSIFCCD</sequence>
<evidence type="ECO:0000313" key="2">
    <source>
        <dbReference type="Proteomes" id="UP000316095"/>
    </source>
</evidence>
<name>A0A5C5XFM0_9PLAN</name>